<dbReference type="SUPFAM" id="SSF53474">
    <property type="entry name" value="alpha/beta-Hydrolases"/>
    <property type="match status" value="1"/>
</dbReference>
<evidence type="ECO:0000256" key="3">
    <source>
        <dbReference type="ARBA" id="ARBA00022729"/>
    </source>
</evidence>
<keyword evidence="4" id="KW-0378">Hydrolase</keyword>
<accession>A0AAJ0BXP1</accession>
<keyword evidence="5" id="KW-0325">Glycoprotein</keyword>
<organism evidence="7 8">
    <name type="scientific">Phialemonium atrogriseum</name>
    <dbReference type="NCBI Taxonomy" id="1093897"/>
    <lineage>
        <taxon>Eukaryota</taxon>
        <taxon>Fungi</taxon>
        <taxon>Dikarya</taxon>
        <taxon>Ascomycota</taxon>
        <taxon>Pezizomycotina</taxon>
        <taxon>Sordariomycetes</taxon>
        <taxon>Sordariomycetidae</taxon>
        <taxon>Cephalothecales</taxon>
        <taxon>Cephalothecaceae</taxon>
        <taxon>Phialemonium</taxon>
    </lineage>
</organism>
<dbReference type="Pfam" id="PF05577">
    <property type="entry name" value="Peptidase_S28"/>
    <property type="match status" value="1"/>
</dbReference>
<dbReference type="Proteomes" id="UP001244011">
    <property type="component" value="Unassembled WGS sequence"/>
</dbReference>
<keyword evidence="2" id="KW-0645">Protease</keyword>
<proteinExistence type="inferred from homology"/>
<evidence type="ECO:0000256" key="2">
    <source>
        <dbReference type="ARBA" id="ARBA00022670"/>
    </source>
</evidence>
<dbReference type="InterPro" id="IPR008758">
    <property type="entry name" value="Peptidase_S28"/>
</dbReference>
<gene>
    <name evidence="7" type="ORF">QBC33DRAFT_179525</name>
</gene>
<reference evidence="7" key="1">
    <citation type="submission" date="2023-06" db="EMBL/GenBank/DDBJ databases">
        <title>Genome-scale phylogeny and comparative genomics of the fungal order Sordariales.</title>
        <authorList>
            <consortium name="Lawrence Berkeley National Laboratory"/>
            <person name="Hensen N."/>
            <person name="Bonometti L."/>
            <person name="Westerberg I."/>
            <person name="Brannstrom I.O."/>
            <person name="Guillou S."/>
            <person name="Cros-Aarteil S."/>
            <person name="Calhoun S."/>
            <person name="Haridas S."/>
            <person name="Kuo A."/>
            <person name="Mondo S."/>
            <person name="Pangilinan J."/>
            <person name="Riley R."/>
            <person name="Labutti K."/>
            <person name="Andreopoulos B."/>
            <person name="Lipzen A."/>
            <person name="Chen C."/>
            <person name="Yanf M."/>
            <person name="Daum C."/>
            <person name="Ng V."/>
            <person name="Clum A."/>
            <person name="Steindorff A."/>
            <person name="Ohm R."/>
            <person name="Martin F."/>
            <person name="Silar P."/>
            <person name="Natvig D."/>
            <person name="Lalanne C."/>
            <person name="Gautier V."/>
            <person name="Ament-Velasquez S.L."/>
            <person name="Kruys A."/>
            <person name="Hutchinson M.I."/>
            <person name="Powell A.J."/>
            <person name="Barry K."/>
            <person name="Miller A.N."/>
            <person name="Grigoriev I.V."/>
            <person name="Debuchy R."/>
            <person name="Gladieux P."/>
            <person name="Thoren M.H."/>
            <person name="Johannesson H."/>
        </authorList>
    </citation>
    <scope>NUCLEOTIDE SEQUENCE</scope>
    <source>
        <strain evidence="7">8032-3</strain>
    </source>
</reference>
<dbReference type="FunFam" id="3.40.50.1820:FF:000251">
    <property type="entry name" value="Extracelular serine carboxypeptidase, putative"/>
    <property type="match status" value="1"/>
</dbReference>
<keyword evidence="8" id="KW-1185">Reference proteome</keyword>
<dbReference type="GO" id="GO:0070008">
    <property type="term" value="F:serine-type exopeptidase activity"/>
    <property type="evidence" value="ECO:0007669"/>
    <property type="project" value="InterPro"/>
</dbReference>
<evidence type="ECO:0000313" key="7">
    <source>
        <dbReference type="EMBL" id="KAK1764992.1"/>
    </source>
</evidence>
<dbReference type="Gene3D" id="3.40.50.1820">
    <property type="entry name" value="alpha/beta hydrolase"/>
    <property type="match status" value="2"/>
</dbReference>
<dbReference type="EMBL" id="MU839017">
    <property type="protein sequence ID" value="KAK1764992.1"/>
    <property type="molecule type" value="Genomic_DNA"/>
</dbReference>
<feature type="signal peptide" evidence="6">
    <location>
        <begin position="1"/>
        <end position="20"/>
    </location>
</feature>
<dbReference type="PANTHER" id="PTHR11010:SF117">
    <property type="entry name" value="SERINE PROTEASE 16"/>
    <property type="match status" value="1"/>
</dbReference>
<dbReference type="PANTHER" id="PTHR11010">
    <property type="entry name" value="PROTEASE S28 PRO-X CARBOXYPEPTIDASE-RELATED"/>
    <property type="match status" value="1"/>
</dbReference>
<dbReference type="GeneID" id="85305615"/>
<feature type="chain" id="PRO_5042508245" evidence="6">
    <location>
        <begin position="21"/>
        <end position="556"/>
    </location>
</feature>
<dbReference type="GO" id="GO:0008239">
    <property type="term" value="F:dipeptidyl-peptidase activity"/>
    <property type="evidence" value="ECO:0007669"/>
    <property type="project" value="TreeGrafter"/>
</dbReference>
<dbReference type="RefSeq" id="XP_060281205.1">
    <property type="nucleotide sequence ID" value="XM_060422428.1"/>
</dbReference>
<evidence type="ECO:0000313" key="8">
    <source>
        <dbReference type="Proteomes" id="UP001244011"/>
    </source>
</evidence>
<dbReference type="GO" id="GO:0006508">
    <property type="term" value="P:proteolysis"/>
    <property type="evidence" value="ECO:0007669"/>
    <property type="project" value="UniProtKB-KW"/>
</dbReference>
<evidence type="ECO:0000256" key="4">
    <source>
        <dbReference type="ARBA" id="ARBA00022801"/>
    </source>
</evidence>
<evidence type="ECO:0000256" key="6">
    <source>
        <dbReference type="SAM" id="SignalP"/>
    </source>
</evidence>
<dbReference type="AlphaFoldDB" id="A0AAJ0BXP1"/>
<sequence>MMLPKVITAGLLCLAPATQAFRTSFSLKDFREQMDNERSSKRTISARDVDPSDLYPEYNLSVPIDHFHNDSAYEPHSDGFFNLRYWFDASHYKTGGPVIVLQSGETDAAGRLPFLQKGIVAQLAQATSGLGVILEHRYYGTSFPVPDLSTENLRFLTTDQALADMAYFARNVVYEGLEHLDLTAPKTAYIAYGGSYAGAFVAFLRKLYPDVYWGAISSSGVTEAIYDYWEYFEAARIYGPKDCVAATQKLTHVIDNILIGKNDTAYPDKLKAAFGLGNLSRTDDFANAITNGIYGLQDTNWDPAENSTDFGLYCNNVSSDALLYPSLEGLGSEIRDLIAAGGYGGAEADSLVNPMLNYIGWINDTVVAPCEKKNSTQDFCFTNYNSTFYEQDDISQTWRAWPYQYCTEWGYLQTGSGVPADQLPLISRMIDVPYTSTVCREAFNITSPSDVEAVNRHGGLTISYPRLAIVDGEADPWRAATPHALSLPPGRPNTASEPFLLIEQGVHHWDENGLFPNETAPGLPPQAVADVQALEVMFVLEWMSEWALHCIVDGGC</sequence>
<dbReference type="InterPro" id="IPR029058">
    <property type="entry name" value="AB_hydrolase_fold"/>
</dbReference>
<name>A0AAJ0BXP1_9PEZI</name>
<comment type="similarity">
    <text evidence="1">Belongs to the peptidase S28 family.</text>
</comment>
<protein>
    <submittedName>
        <fullName evidence="7">Peptidase S28</fullName>
    </submittedName>
</protein>
<keyword evidence="3 6" id="KW-0732">Signal</keyword>
<evidence type="ECO:0000256" key="5">
    <source>
        <dbReference type="ARBA" id="ARBA00023180"/>
    </source>
</evidence>
<comment type="caution">
    <text evidence="7">The sequence shown here is derived from an EMBL/GenBank/DDBJ whole genome shotgun (WGS) entry which is preliminary data.</text>
</comment>
<evidence type="ECO:0000256" key="1">
    <source>
        <dbReference type="ARBA" id="ARBA00011079"/>
    </source>
</evidence>